<evidence type="ECO:0000313" key="2">
    <source>
        <dbReference type="EMBL" id="CAI4219709.1"/>
    </source>
</evidence>
<reference evidence="2" key="1">
    <citation type="submission" date="2022-11" db="EMBL/GenBank/DDBJ databases">
        <authorList>
            <person name="Scott C."/>
            <person name="Bruce N."/>
        </authorList>
    </citation>
    <scope>NUCLEOTIDE SEQUENCE</scope>
</reference>
<dbReference type="OrthoDB" id="3553044at2759"/>
<organism evidence="2 3">
    <name type="scientific">Parascedosporium putredinis</name>
    <dbReference type="NCBI Taxonomy" id="1442378"/>
    <lineage>
        <taxon>Eukaryota</taxon>
        <taxon>Fungi</taxon>
        <taxon>Dikarya</taxon>
        <taxon>Ascomycota</taxon>
        <taxon>Pezizomycotina</taxon>
        <taxon>Sordariomycetes</taxon>
        <taxon>Hypocreomycetidae</taxon>
        <taxon>Microascales</taxon>
        <taxon>Microascaceae</taxon>
        <taxon>Parascedosporium</taxon>
    </lineage>
</organism>
<comment type="caution">
    <text evidence="2">The sequence shown here is derived from an EMBL/GenBank/DDBJ whole genome shotgun (WGS) entry which is preliminary data.</text>
</comment>
<dbReference type="EMBL" id="CALLCH030000020">
    <property type="protein sequence ID" value="CAI4219709.1"/>
    <property type="molecule type" value="Genomic_DNA"/>
</dbReference>
<protein>
    <submittedName>
        <fullName evidence="2">Uncharacterized protein</fullName>
    </submittedName>
</protein>
<sequence length="193" mass="21366">MTRPDSQDPTLCPTLSSSSTSSLEPSSDSIADWIAPAAPVVHPRALRDQDAAAAAMVAGGASDSAEESSGYEEEDVAVPRTRARIHRPSSTYKRISSATDDESTRDLWLRMVELQQRFGCYTSARMRAAASSDGAVDFMRMIYPSRACLDLLNESLTTVDLPPEGWRILGKFVTDEPEDSPRIRKNRWRLWKS</sequence>
<keyword evidence="3" id="KW-1185">Reference proteome</keyword>
<feature type="region of interest" description="Disordered" evidence="1">
    <location>
        <begin position="1"/>
        <end position="27"/>
    </location>
</feature>
<feature type="compositionally biased region" description="Low complexity" evidence="1">
    <location>
        <begin position="52"/>
        <end position="63"/>
    </location>
</feature>
<gene>
    <name evidence="2" type="ORF">PPNO1_LOCUS9259</name>
</gene>
<feature type="region of interest" description="Disordered" evidence="1">
    <location>
        <begin position="52"/>
        <end position="84"/>
    </location>
</feature>
<feature type="compositionally biased region" description="Low complexity" evidence="1">
    <location>
        <begin position="9"/>
        <end position="27"/>
    </location>
</feature>
<accession>A0A9P1HA26</accession>
<evidence type="ECO:0000313" key="3">
    <source>
        <dbReference type="Proteomes" id="UP000838763"/>
    </source>
</evidence>
<dbReference type="Proteomes" id="UP000838763">
    <property type="component" value="Unassembled WGS sequence"/>
</dbReference>
<dbReference type="AlphaFoldDB" id="A0A9P1HA26"/>
<feature type="compositionally biased region" description="Acidic residues" evidence="1">
    <location>
        <begin position="64"/>
        <end position="76"/>
    </location>
</feature>
<evidence type="ECO:0000256" key="1">
    <source>
        <dbReference type="SAM" id="MobiDB-lite"/>
    </source>
</evidence>
<name>A0A9P1HA26_9PEZI</name>
<proteinExistence type="predicted"/>